<evidence type="ECO:0000313" key="3">
    <source>
        <dbReference type="Proteomes" id="UP001201873"/>
    </source>
</evidence>
<feature type="compositionally biased region" description="Low complexity" evidence="1">
    <location>
        <begin position="1"/>
        <end position="10"/>
    </location>
</feature>
<reference evidence="2 3" key="1">
    <citation type="submission" date="2022-04" db="EMBL/GenBank/DDBJ databases">
        <title>Genome diversity in the genus Frankia.</title>
        <authorList>
            <person name="Carlos-Shanley C."/>
            <person name="Hahn D."/>
        </authorList>
    </citation>
    <scope>NUCLEOTIDE SEQUENCE [LARGE SCALE GENOMIC DNA]</scope>
    <source>
        <strain evidence="2 3">Ag45/Mut15</strain>
    </source>
</reference>
<protein>
    <submittedName>
        <fullName evidence="2">Cyclase family protein</fullName>
    </submittedName>
</protein>
<evidence type="ECO:0000313" key="2">
    <source>
        <dbReference type="EMBL" id="MCK9874632.1"/>
    </source>
</evidence>
<dbReference type="InterPro" id="IPR037175">
    <property type="entry name" value="KFase_sf"/>
</dbReference>
<name>A0ABT0JTS3_9ACTN</name>
<keyword evidence="3" id="KW-1185">Reference proteome</keyword>
<dbReference type="PANTHER" id="PTHR31118">
    <property type="entry name" value="CYCLASE-LIKE PROTEIN 2"/>
    <property type="match status" value="1"/>
</dbReference>
<dbReference type="SUPFAM" id="SSF102198">
    <property type="entry name" value="Putative cyclase"/>
    <property type="match status" value="1"/>
</dbReference>
<gene>
    <name evidence="2" type="ORF">MXD59_02340</name>
</gene>
<dbReference type="InterPro" id="IPR007325">
    <property type="entry name" value="KFase/CYL"/>
</dbReference>
<comment type="caution">
    <text evidence="2">The sequence shown here is derived from an EMBL/GenBank/DDBJ whole genome shotgun (WGS) entry which is preliminary data.</text>
</comment>
<dbReference type="RefSeq" id="WP_248823264.1">
    <property type="nucleotide sequence ID" value="NZ_JALKFT010000002.1"/>
</dbReference>
<accession>A0ABT0JTS3</accession>
<dbReference type="EMBL" id="JALKFT010000002">
    <property type="protein sequence ID" value="MCK9874632.1"/>
    <property type="molecule type" value="Genomic_DNA"/>
</dbReference>
<proteinExistence type="predicted"/>
<dbReference type="Pfam" id="PF04199">
    <property type="entry name" value="Cyclase"/>
    <property type="match status" value="1"/>
</dbReference>
<organism evidence="2 3">
    <name type="scientific">Frankia umida</name>
    <dbReference type="NCBI Taxonomy" id="573489"/>
    <lineage>
        <taxon>Bacteria</taxon>
        <taxon>Bacillati</taxon>
        <taxon>Actinomycetota</taxon>
        <taxon>Actinomycetes</taxon>
        <taxon>Frankiales</taxon>
        <taxon>Frankiaceae</taxon>
        <taxon>Frankia</taxon>
    </lineage>
</organism>
<dbReference type="Gene3D" id="3.50.30.50">
    <property type="entry name" value="Putative cyclase"/>
    <property type="match status" value="1"/>
</dbReference>
<evidence type="ECO:0000256" key="1">
    <source>
        <dbReference type="SAM" id="MobiDB-lite"/>
    </source>
</evidence>
<dbReference type="Proteomes" id="UP001201873">
    <property type="component" value="Unassembled WGS sequence"/>
</dbReference>
<feature type="region of interest" description="Disordered" evidence="1">
    <location>
        <begin position="1"/>
        <end position="20"/>
    </location>
</feature>
<sequence length="277" mass="29859">MVTTTTAGPAAPGGGGRHRHRYVDLSLTIEPTPSEPVPTVIDRVGHAEGADILGGPAGIGRAEFPGGLGLSLEHVRLTTHTATHVDAPAHYGPQCEGRRARTIDELPLEWFHGPGVLLDCRGESTEPVDVDEVRARLSQAEHELAPGDIVLIDTDAARLWGRPEYFTDFRGVTRAATRFLVESGVKVIGVDSFGFDPPFHRMLADWAATGDPAVLWPAHIYGREREYCQIERLANLSAIGRPTGFEVACFPIKIKDAGAGWARVVAIVPEEPSPCRA</sequence>
<dbReference type="PANTHER" id="PTHR31118:SF12">
    <property type="entry name" value="CYCLASE-LIKE PROTEIN 2"/>
    <property type="match status" value="1"/>
</dbReference>